<evidence type="ECO:0000256" key="2">
    <source>
        <dbReference type="ARBA" id="ARBA00010992"/>
    </source>
</evidence>
<evidence type="ECO:0000256" key="5">
    <source>
        <dbReference type="ARBA" id="ARBA00022989"/>
    </source>
</evidence>
<keyword evidence="4 8" id="KW-0812">Transmembrane</keyword>
<dbReference type="AlphaFoldDB" id="A0A167CSV9"/>
<dbReference type="KEGG" id="slb:AWJ20_301"/>
<sequence length="551" mass="60362">MSKEGEFQDEVEVPGVTATEAEINARAAQMAAHKDGYRAAFKRYPKIFFWIGVMLWMLILMGFDNSAGGQVLSIPKFRENFGGGLFVDGNFLLSASWQSAIQAGPTAMNVVGLYVGSYTADHLGKRIVLFAAICISFAAIGVEYSCKTIETFFAGKMVNGFALGIMSALCVSYVAEISPLSIRGIATGCCNLSQTIGPFIGSILGNYVGTKNNDWSYKSLFVAQWLFGGIAILVQPWMPESPAFYLKKGKEDKARKQLRRLCSNEEDAEDQLNVLKITLYEAEQLYNGGSYIQCFKGTNLRRTLLAGLVFFTHPMSGVSFNSSYGPFIYQLIGISAQESFRIGIGAQVLSMGGTIASFFIIDRFGRRPLILCGLTALMINLLCTGITGTQSQHSAAARTACVAFLTMFNFWYNGGIGAIAYAIASEIPTSVLRTKTVAIALSVNQGFGTMWTFVLPFIINPNEGNLGPKVGFIFFALSMINLVLLYLFLPEIAHRTFEELDELFANHVPAREFKKYITAAEVKAEQAFNQKGIADGTINEKQQDIEMVEHA</sequence>
<feature type="transmembrane region" description="Helical" evidence="8">
    <location>
        <begin position="47"/>
        <end position="63"/>
    </location>
</feature>
<dbReference type="RefSeq" id="XP_018734543.1">
    <property type="nucleotide sequence ID" value="XM_018879998.1"/>
</dbReference>
<evidence type="ECO:0000313" key="11">
    <source>
        <dbReference type="Proteomes" id="UP000189580"/>
    </source>
</evidence>
<organism evidence="10 11">
    <name type="scientific">Sugiyamaella lignohabitans</name>
    <dbReference type="NCBI Taxonomy" id="796027"/>
    <lineage>
        <taxon>Eukaryota</taxon>
        <taxon>Fungi</taxon>
        <taxon>Dikarya</taxon>
        <taxon>Ascomycota</taxon>
        <taxon>Saccharomycotina</taxon>
        <taxon>Dipodascomycetes</taxon>
        <taxon>Dipodascales</taxon>
        <taxon>Trichomonascaceae</taxon>
        <taxon>Sugiyamaella</taxon>
    </lineage>
</organism>
<feature type="transmembrane region" description="Helical" evidence="8">
    <location>
        <begin position="127"/>
        <end position="146"/>
    </location>
</feature>
<feature type="transmembrane region" description="Helical" evidence="8">
    <location>
        <begin position="368"/>
        <end position="389"/>
    </location>
</feature>
<dbReference type="FunFam" id="1.20.1250.20:FF:000078">
    <property type="entry name" value="MFS maltose transporter, putative"/>
    <property type="match status" value="1"/>
</dbReference>
<feature type="transmembrane region" description="Helical" evidence="8">
    <location>
        <begin position="220"/>
        <end position="238"/>
    </location>
</feature>
<evidence type="ECO:0000259" key="9">
    <source>
        <dbReference type="PROSITE" id="PS50850"/>
    </source>
</evidence>
<accession>A0A167CSV9</accession>
<feature type="transmembrane region" description="Helical" evidence="8">
    <location>
        <begin position="471"/>
        <end position="489"/>
    </location>
</feature>
<dbReference type="PROSITE" id="PS50850">
    <property type="entry name" value="MFS"/>
    <property type="match status" value="1"/>
</dbReference>
<dbReference type="InterPro" id="IPR020846">
    <property type="entry name" value="MFS_dom"/>
</dbReference>
<feature type="transmembrane region" description="Helical" evidence="8">
    <location>
        <begin position="436"/>
        <end position="459"/>
    </location>
</feature>
<keyword evidence="11" id="KW-1185">Reference proteome</keyword>
<comment type="similarity">
    <text evidence="2 7">Belongs to the major facilitator superfamily. Sugar transporter (TC 2.A.1.1) family.</text>
</comment>
<dbReference type="InterPro" id="IPR036259">
    <property type="entry name" value="MFS_trans_sf"/>
</dbReference>
<dbReference type="OrthoDB" id="6612291at2759"/>
<feature type="transmembrane region" description="Helical" evidence="8">
    <location>
        <begin position="395"/>
        <end position="424"/>
    </location>
</feature>
<dbReference type="InterPro" id="IPR003663">
    <property type="entry name" value="Sugar/inositol_transpt"/>
</dbReference>
<evidence type="ECO:0000256" key="3">
    <source>
        <dbReference type="ARBA" id="ARBA00022448"/>
    </source>
</evidence>
<evidence type="ECO:0000256" key="7">
    <source>
        <dbReference type="RuleBase" id="RU003346"/>
    </source>
</evidence>
<proteinExistence type="inferred from homology"/>
<evidence type="ECO:0000256" key="8">
    <source>
        <dbReference type="SAM" id="Phobius"/>
    </source>
</evidence>
<dbReference type="PROSITE" id="PS00217">
    <property type="entry name" value="SUGAR_TRANSPORT_2"/>
    <property type="match status" value="1"/>
</dbReference>
<dbReference type="NCBIfam" id="TIGR00879">
    <property type="entry name" value="SP"/>
    <property type="match status" value="1"/>
</dbReference>
<name>A0A167CSV9_9ASCO</name>
<dbReference type="PANTHER" id="PTHR48022:SF22">
    <property type="entry name" value="MAJOR FACILITATOR SUPERFAMILY (MFS) PROFILE DOMAIN-CONTAINING PROTEIN"/>
    <property type="match status" value="1"/>
</dbReference>
<protein>
    <submittedName>
        <fullName evidence="10">Mal11p</fullName>
    </submittedName>
</protein>
<gene>
    <name evidence="10" type="primary">MAL11</name>
    <name evidence="10" type="ORF">AWJ20_301</name>
</gene>
<dbReference type="PROSITE" id="PS00216">
    <property type="entry name" value="SUGAR_TRANSPORT_1"/>
    <property type="match status" value="1"/>
</dbReference>
<evidence type="ECO:0000256" key="4">
    <source>
        <dbReference type="ARBA" id="ARBA00022692"/>
    </source>
</evidence>
<dbReference type="InterPro" id="IPR005829">
    <property type="entry name" value="Sugar_transporter_CS"/>
</dbReference>
<dbReference type="InterPro" id="IPR005828">
    <property type="entry name" value="MFS_sugar_transport-like"/>
</dbReference>
<comment type="subcellular location">
    <subcellularLocation>
        <location evidence="1">Membrane</location>
        <topology evidence="1">Multi-pass membrane protein</topology>
    </subcellularLocation>
</comment>
<dbReference type="SUPFAM" id="SSF103473">
    <property type="entry name" value="MFS general substrate transporter"/>
    <property type="match status" value="1"/>
</dbReference>
<evidence type="ECO:0000256" key="1">
    <source>
        <dbReference type="ARBA" id="ARBA00004141"/>
    </source>
</evidence>
<dbReference type="Proteomes" id="UP000189580">
    <property type="component" value="Chromosome a"/>
</dbReference>
<reference evidence="10 11" key="1">
    <citation type="submission" date="2016-02" db="EMBL/GenBank/DDBJ databases">
        <title>Complete genome sequence and transcriptome regulation of the pentose utilising yeast Sugiyamaella lignohabitans.</title>
        <authorList>
            <person name="Bellasio M."/>
            <person name="Peymann A."/>
            <person name="Valli M."/>
            <person name="Sipitzky M."/>
            <person name="Graf A."/>
            <person name="Sauer M."/>
            <person name="Marx H."/>
            <person name="Mattanovich D."/>
        </authorList>
    </citation>
    <scope>NUCLEOTIDE SEQUENCE [LARGE SCALE GENOMIC DNA]</scope>
    <source>
        <strain evidence="10 11">CBS 10342</strain>
    </source>
</reference>
<feature type="domain" description="Major facilitator superfamily (MFS) profile" evidence="9">
    <location>
        <begin position="50"/>
        <end position="493"/>
    </location>
</feature>
<keyword evidence="5 8" id="KW-1133">Transmembrane helix</keyword>
<feature type="transmembrane region" description="Helical" evidence="8">
    <location>
        <begin position="340"/>
        <end position="361"/>
    </location>
</feature>
<dbReference type="EMBL" id="CP014501">
    <property type="protein sequence ID" value="ANB12066.1"/>
    <property type="molecule type" value="Genomic_DNA"/>
</dbReference>
<dbReference type="Gene3D" id="1.20.1250.20">
    <property type="entry name" value="MFS general substrate transporter like domains"/>
    <property type="match status" value="1"/>
</dbReference>
<dbReference type="GeneID" id="30034985"/>
<keyword evidence="3 7" id="KW-0813">Transport</keyword>
<dbReference type="PANTHER" id="PTHR48022">
    <property type="entry name" value="PLASTIDIC GLUCOSE TRANSPORTER 4"/>
    <property type="match status" value="1"/>
</dbReference>
<dbReference type="GO" id="GO:0016020">
    <property type="term" value="C:membrane"/>
    <property type="evidence" value="ECO:0007669"/>
    <property type="project" value="UniProtKB-SubCell"/>
</dbReference>
<feature type="transmembrane region" description="Helical" evidence="8">
    <location>
        <begin position="158"/>
        <end position="175"/>
    </location>
</feature>
<dbReference type="InterPro" id="IPR050360">
    <property type="entry name" value="MFS_Sugar_Transporters"/>
</dbReference>
<evidence type="ECO:0000313" key="10">
    <source>
        <dbReference type="EMBL" id="ANB12066.1"/>
    </source>
</evidence>
<evidence type="ECO:0000256" key="6">
    <source>
        <dbReference type="ARBA" id="ARBA00023136"/>
    </source>
</evidence>
<keyword evidence="6 8" id="KW-0472">Membrane</keyword>
<dbReference type="Pfam" id="PF00083">
    <property type="entry name" value="Sugar_tr"/>
    <property type="match status" value="1"/>
</dbReference>
<dbReference type="GO" id="GO:0005351">
    <property type="term" value="F:carbohydrate:proton symporter activity"/>
    <property type="evidence" value="ECO:0007669"/>
    <property type="project" value="TreeGrafter"/>
</dbReference>